<evidence type="ECO:0000313" key="1">
    <source>
        <dbReference type="EMBL" id="CAG8735346.1"/>
    </source>
</evidence>
<organism evidence="1 2">
    <name type="scientific">Dentiscutata erythropus</name>
    <dbReference type="NCBI Taxonomy" id="1348616"/>
    <lineage>
        <taxon>Eukaryota</taxon>
        <taxon>Fungi</taxon>
        <taxon>Fungi incertae sedis</taxon>
        <taxon>Mucoromycota</taxon>
        <taxon>Glomeromycotina</taxon>
        <taxon>Glomeromycetes</taxon>
        <taxon>Diversisporales</taxon>
        <taxon>Gigasporaceae</taxon>
        <taxon>Dentiscutata</taxon>
    </lineage>
</organism>
<comment type="caution">
    <text evidence="1">The sequence shown here is derived from an EMBL/GenBank/DDBJ whole genome shotgun (WGS) entry which is preliminary data.</text>
</comment>
<dbReference type="EMBL" id="CAJVPY010012616">
    <property type="protein sequence ID" value="CAG8735346.1"/>
    <property type="molecule type" value="Genomic_DNA"/>
</dbReference>
<reference evidence="1" key="1">
    <citation type="submission" date="2021-06" db="EMBL/GenBank/DDBJ databases">
        <authorList>
            <person name="Kallberg Y."/>
            <person name="Tangrot J."/>
            <person name="Rosling A."/>
        </authorList>
    </citation>
    <scope>NUCLEOTIDE SEQUENCE</scope>
    <source>
        <strain evidence="1">MA453B</strain>
    </source>
</reference>
<proteinExistence type="predicted"/>
<gene>
    <name evidence="1" type="ORF">DERYTH_LOCUS15493</name>
</gene>
<keyword evidence="2" id="KW-1185">Reference proteome</keyword>
<protein>
    <submittedName>
        <fullName evidence="1">13717_t:CDS:1</fullName>
    </submittedName>
</protein>
<dbReference type="AlphaFoldDB" id="A0A9N9NI91"/>
<accession>A0A9N9NI91</accession>
<name>A0A9N9NI91_9GLOM</name>
<dbReference type="Proteomes" id="UP000789405">
    <property type="component" value="Unassembled WGS sequence"/>
</dbReference>
<evidence type="ECO:0000313" key="2">
    <source>
        <dbReference type="Proteomes" id="UP000789405"/>
    </source>
</evidence>
<sequence length="64" mass="7408">MLGDPDTIQGQTEFEYGHSSISKSLSDWLEGLKENIDEHNEHTACHMIDKEIVMLFPFIKPEQF</sequence>